<dbReference type="Gene3D" id="3.40.190.10">
    <property type="entry name" value="Periplasmic binding protein-like II"/>
    <property type="match status" value="2"/>
</dbReference>
<dbReference type="KEGG" id="tper:IWA51_09570"/>
<dbReference type="EMBL" id="CP064936">
    <property type="protein sequence ID" value="QQA00511.1"/>
    <property type="molecule type" value="Genomic_DNA"/>
</dbReference>
<name>A0A7T3RCB4_9SPIR</name>
<dbReference type="GO" id="GO:0042597">
    <property type="term" value="C:periplasmic space"/>
    <property type="evidence" value="ECO:0007669"/>
    <property type="project" value="UniProtKB-SubCell"/>
</dbReference>
<sequence length="355" mass="40613">MKKGFYSAVFATACLVTLFTSCEKKSDGVPAQKDDKVLYLYNWTYYTPDEVLRNFEAEFGCTVKYDSYASNEEMYNKLRGGAKGYDIVVPSQDYASIMINQGMLRELDQSKMTNRKFINPQVLAKATYDPEMKYCVPYYFGAAGIAVNKERAASSYERNWNIFADKQFAGHATMMDDMREVIGDALAHLGKSVNSLDDSELAEAKNLIAKDWKPNLVKFDAEGFGKSFASGDFWLCQGYAEVVFGEVPEDRWNTVDFFIPEEGGPSYLDSMCILKDSAHYELANEFINYIQRPEVYAKFLDSFKFPCFVNTEAQKYMTTTPMYEASQMTNCELKNDIGEGLDKYQEIWQEIRYTD</sequence>
<dbReference type="RefSeq" id="WP_198442241.1">
    <property type="nucleotide sequence ID" value="NZ_CBCSHE010000009.1"/>
</dbReference>
<proteinExistence type="predicted"/>
<accession>A0A7T3RCB4</accession>
<keyword evidence="4" id="KW-0574">Periplasm</keyword>
<evidence type="ECO:0000313" key="7">
    <source>
        <dbReference type="Proteomes" id="UP000595224"/>
    </source>
</evidence>
<dbReference type="InterPro" id="IPR001188">
    <property type="entry name" value="Sperm_putr-bd"/>
</dbReference>
<keyword evidence="3" id="KW-0732">Signal</keyword>
<dbReference type="SUPFAM" id="SSF53850">
    <property type="entry name" value="Periplasmic binding protein-like II"/>
    <property type="match status" value="1"/>
</dbReference>
<dbReference type="Pfam" id="PF13416">
    <property type="entry name" value="SBP_bac_8"/>
    <property type="match status" value="1"/>
</dbReference>
<dbReference type="InterPro" id="IPR006059">
    <property type="entry name" value="SBP"/>
</dbReference>
<evidence type="ECO:0000256" key="5">
    <source>
        <dbReference type="PIRSR" id="PIRSR019574-1"/>
    </source>
</evidence>
<evidence type="ECO:0000256" key="4">
    <source>
        <dbReference type="ARBA" id="ARBA00022764"/>
    </source>
</evidence>
<evidence type="ECO:0000313" key="6">
    <source>
        <dbReference type="EMBL" id="QQA00511.1"/>
    </source>
</evidence>
<comment type="subcellular location">
    <subcellularLocation>
        <location evidence="1">Periplasm</location>
    </subcellularLocation>
</comment>
<dbReference type="GO" id="GO:0015846">
    <property type="term" value="P:polyamine transport"/>
    <property type="evidence" value="ECO:0007669"/>
    <property type="project" value="InterPro"/>
</dbReference>
<evidence type="ECO:0000256" key="1">
    <source>
        <dbReference type="ARBA" id="ARBA00004418"/>
    </source>
</evidence>
<dbReference type="PIRSF" id="PIRSF019574">
    <property type="entry name" value="Periplasmic_polyamine_BP"/>
    <property type="match status" value="1"/>
</dbReference>
<dbReference type="PRINTS" id="PR00909">
    <property type="entry name" value="SPERMDNBNDNG"/>
</dbReference>
<dbReference type="Proteomes" id="UP000595224">
    <property type="component" value="Chromosome"/>
</dbReference>
<dbReference type="PANTHER" id="PTHR30222:SF17">
    <property type="entry name" value="SPERMIDINE_PUTRESCINE-BINDING PERIPLASMIC PROTEIN"/>
    <property type="match status" value="1"/>
</dbReference>
<dbReference type="GO" id="GO:0019808">
    <property type="term" value="F:polyamine binding"/>
    <property type="evidence" value="ECO:0007669"/>
    <property type="project" value="InterPro"/>
</dbReference>
<dbReference type="PROSITE" id="PS51257">
    <property type="entry name" value="PROKAR_LIPOPROTEIN"/>
    <property type="match status" value="1"/>
</dbReference>
<evidence type="ECO:0000256" key="3">
    <source>
        <dbReference type="ARBA" id="ARBA00022729"/>
    </source>
</evidence>
<dbReference type="AlphaFoldDB" id="A0A7T3RCB4"/>
<gene>
    <name evidence="6" type="ORF">IWA51_09570</name>
</gene>
<feature type="binding site" evidence="5">
    <location>
        <begin position="177"/>
        <end position="180"/>
    </location>
    <ligand>
        <name>spermidine</name>
        <dbReference type="ChEBI" id="CHEBI:57834"/>
    </ligand>
</feature>
<protein>
    <submittedName>
        <fullName evidence="6">Extracellular solute-binding protein</fullName>
    </submittedName>
</protein>
<dbReference type="PANTHER" id="PTHR30222">
    <property type="entry name" value="SPERMIDINE/PUTRESCINE-BINDING PERIPLASMIC PROTEIN"/>
    <property type="match status" value="1"/>
</dbReference>
<reference evidence="6 7" key="1">
    <citation type="submission" date="2020-11" db="EMBL/GenBank/DDBJ databases">
        <title>Treponema Peruensis nv. sp., first commensal Treponema isolated from human feces.</title>
        <authorList>
            <person name="Belkhou C."/>
            <person name="Raes J."/>
        </authorList>
    </citation>
    <scope>NUCLEOTIDE SEQUENCE [LARGE SCALE GENOMIC DNA]</scope>
    <source>
        <strain evidence="6 7">RCC2812</strain>
    </source>
</reference>
<keyword evidence="2" id="KW-0813">Transport</keyword>
<organism evidence="6 7">
    <name type="scientific">Treponema peruense</name>
    <dbReference type="NCBI Taxonomy" id="2787628"/>
    <lineage>
        <taxon>Bacteria</taxon>
        <taxon>Pseudomonadati</taxon>
        <taxon>Spirochaetota</taxon>
        <taxon>Spirochaetia</taxon>
        <taxon>Spirochaetales</taxon>
        <taxon>Treponemataceae</taxon>
        <taxon>Treponema</taxon>
    </lineage>
</organism>
<evidence type="ECO:0000256" key="2">
    <source>
        <dbReference type="ARBA" id="ARBA00022448"/>
    </source>
</evidence>
<keyword evidence="7" id="KW-1185">Reference proteome</keyword>